<comment type="caution">
    <text evidence="1">The sequence shown here is derived from an EMBL/GenBank/DDBJ whole genome shotgun (WGS) entry which is preliminary data.</text>
</comment>
<dbReference type="EMBL" id="JAEILT010000019">
    <property type="protein sequence ID" value="MBJ2137462.1"/>
    <property type="molecule type" value="Genomic_DNA"/>
</dbReference>
<accession>A0ABS0WG98</accession>
<reference evidence="1 2" key="1">
    <citation type="submission" date="2020-12" db="EMBL/GenBank/DDBJ databases">
        <title>Draft genome sequences of nine environmental bacterial isolates colonizing plastic.</title>
        <authorList>
            <person name="Borre I."/>
            <person name="Sonnenschein E.C."/>
        </authorList>
    </citation>
    <scope>NUCLEOTIDE SEQUENCE [LARGE SCALE GENOMIC DNA]</scope>
    <source>
        <strain evidence="1 2">IB30</strain>
    </source>
</reference>
<dbReference type="RefSeq" id="WP_198825051.1">
    <property type="nucleotide sequence ID" value="NZ_JAEILT010000019.1"/>
</dbReference>
<organism evidence="1 2">
    <name type="scientific">Paraglaciecola chathamensis</name>
    <dbReference type="NCBI Taxonomy" id="368405"/>
    <lineage>
        <taxon>Bacteria</taxon>
        <taxon>Pseudomonadati</taxon>
        <taxon>Pseudomonadota</taxon>
        <taxon>Gammaproteobacteria</taxon>
        <taxon>Alteromonadales</taxon>
        <taxon>Alteromonadaceae</taxon>
        <taxon>Paraglaciecola</taxon>
    </lineage>
</organism>
<proteinExistence type="predicted"/>
<protein>
    <submittedName>
        <fullName evidence="1">Uncharacterized protein</fullName>
    </submittedName>
</protein>
<name>A0ABS0WG98_9ALTE</name>
<dbReference type="Proteomes" id="UP000649232">
    <property type="component" value="Unassembled WGS sequence"/>
</dbReference>
<sequence>MPKKGAGFAVIIAGVIFPYADEQRVKLLFEPSLALKYASLTRLKRSPIGSCLTVVPSIPELADFGRGWEFFEDKSTFTINSHVIEEDCGLKLTTST</sequence>
<gene>
    <name evidence="1" type="ORF">JEU11_13455</name>
</gene>
<evidence type="ECO:0000313" key="2">
    <source>
        <dbReference type="Proteomes" id="UP000649232"/>
    </source>
</evidence>
<evidence type="ECO:0000313" key="1">
    <source>
        <dbReference type="EMBL" id="MBJ2137462.1"/>
    </source>
</evidence>